<gene>
    <name evidence="2" type="ORF">ACFSTF_02055</name>
</gene>
<accession>A0ABW5PLF8</accession>
<name>A0ABW5PLF8_9BACI</name>
<dbReference type="RefSeq" id="WP_141190765.1">
    <property type="nucleotide sequence ID" value="NZ_JBHUMR010000006.1"/>
</dbReference>
<organism evidence="2 3">
    <name type="scientific">Terrilactibacillus laevilacticus</name>
    <dbReference type="NCBI Taxonomy" id="1380157"/>
    <lineage>
        <taxon>Bacteria</taxon>
        <taxon>Bacillati</taxon>
        <taxon>Bacillota</taxon>
        <taxon>Bacilli</taxon>
        <taxon>Bacillales</taxon>
        <taxon>Bacillaceae</taxon>
        <taxon>Terrilactibacillus</taxon>
    </lineage>
</organism>
<reference evidence="3" key="1">
    <citation type="journal article" date="2019" name="Int. J. Syst. Evol. Microbiol.">
        <title>The Global Catalogue of Microorganisms (GCM) 10K type strain sequencing project: providing services to taxonomists for standard genome sequencing and annotation.</title>
        <authorList>
            <consortium name="The Broad Institute Genomics Platform"/>
            <consortium name="The Broad Institute Genome Sequencing Center for Infectious Disease"/>
            <person name="Wu L."/>
            <person name="Ma J."/>
        </authorList>
    </citation>
    <scope>NUCLEOTIDE SEQUENCE [LARGE SCALE GENOMIC DNA]</scope>
    <source>
        <strain evidence="3">TISTR 2241</strain>
    </source>
</reference>
<sequence>MNKNKKIWVSVSAIVVVIALALVFGLTTNHAEKTSAASSNHETKAVKKTAIRKKLLRKRESRKNRQPQHYVWNHYSTVNRVVVSVSNQ</sequence>
<keyword evidence="3" id="KW-1185">Reference proteome</keyword>
<dbReference type="EMBL" id="JBHUMR010000006">
    <property type="protein sequence ID" value="MFD2616106.1"/>
    <property type="molecule type" value="Genomic_DNA"/>
</dbReference>
<feature type="transmembrane region" description="Helical" evidence="1">
    <location>
        <begin position="7"/>
        <end position="26"/>
    </location>
</feature>
<proteinExistence type="predicted"/>
<evidence type="ECO:0000313" key="2">
    <source>
        <dbReference type="EMBL" id="MFD2616106.1"/>
    </source>
</evidence>
<keyword evidence="1" id="KW-0812">Transmembrane</keyword>
<evidence type="ECO:0000256" key="1">
    <source>
        <dbReference type="SAM" id="Phobius"/>
    </source>
</evidence>
<comment type="caution">
    <text evidence="2">The sequence shown here is derived from an EMBL/GenBank/DDBJ whole genome shotgun (WGS) entry which is preliminary data.</text>
</comment>
<keyword evidence="1" id="KW-1133">Transmembrane helix</keyword>
<keyword evidence="1" id="KW-0472">Membrane</keyword>
<protein>
    <submittedName>
        <fullName evidence="2">Uncharacterized protein</fullName>
    </submittedName>
</protein>
<dbReference type="Proteomes" id="UP001597458">
    <property type="component" value="Unassembled WGS sequence"/>
</dbReference>
<evidence type="ECO:0000313" key="3">
    <source>
        <dbReference type="Proteomes" id="UP001597458"/>
    </source>
</evidence>